<dbReference type="PANTHER" id="PTHR10889">
    <property type="entry name" value="DEOXYRIBOSE-PHOSPHATE ALDOLASE"/>
    <property type="match status" value="1"/>
</dbReference>
<dbReference type="InterPro" id="IPR013785">
    <property type="entry name" value="Aldolase_TIM"/>
</dbReference>
<dbReference type="HAMAP" id="MF_00114">
    <property type="entry name" value="DeoC_type1"/>
    <property type="match status" value="1"/>
</dbReference>
<dbReference type="eggNOG" id="KOG3981">
    <property type="taxonomic scope" value="Eukaryota"/>
</dbReference>
<protein>
    <recommendedName>
        <fullName evidence="2">deoxyribose-phosphate aldolase</fullName>
        <ecNumber evidence="2">4.1.2.4</ecNumber>
    </recommendedName>
    <alternativeName>
        <fullName evidence="6">2-deoxy-D-ribose 5-phosphate aldolase</fullName>
    </alternativeName>
</protein>
<dbReference type="GeneID" id="20078183"/>
<dbReference type="InterPro" id="IPR002915">
    <property type="entry name" value="DeoC/FbaB/LacD_aldolase"/>
</dbReference>
<dbReference type="GO" id="GO:0009264">
    <property type="term" value="P:deoxyribonucleotide catabolic process"/>
    <property type="evidence" value="ECO:0007669"/>
    <property type="project" value="InterPro"/>
</dbReference>
<dbReference type="OrthoDB" id="70823at2759"/>
<accession>A0A024UQK5</accession>
<dbReference type="VEuPathDB" id="FungiDB:H310_01133"/>
<dbReference type="InterPro" id="IPR011343">
    <property type="entry name" value="DeoC"/>
</dbReference>
<dbReference type="AlphaFoldDB" id="A0A024UQK5"/>
<dbReference type="PANTHER" id="PTHR10889:SF1">
    <property type="entry name" value="DEOXYRIBOSE-PHOSPHATE ALDOLASE"/>
    <property type="match status" value="1"/>
</dbReference>
<gene>
    <name evidence="8" type="ORF">H310_01133</name>
</gene>
<evidence type="ECO:0000256" key="7">
    <source>
        <dbReference type="ARBA" id="ARBA00048791"/>
    </source>
</evidence>
<evidence type="ECO:0000256" key="5">
    <source>
        <dbReference type="ARBA" id="ARBA00023270"/>
    </source>
</evidence>
<keyword evidence="5" id="KW-0704">Schiff base</keyword>
<dbReference type="Pfam" id="PF01791">
    <property type="entry name" value="DeoC"/>
    <property type="match status" value="1"/>
</dbReference>
<dbReference type="CDD" id="cd00959">
    <property type="entry name" value="DeoC"/>
    <property type="match status" value="1"/>
</dbReference>
<keyword evidence="4" id="KW-0456">Lyase</keyword>
<name>A0A024UQK5_9STRA</name>
<comment type="catalytic activity">
    <reaction evidence="7">
        <text>2-deoxy-D-ribose 5-phosphate = D-glyceraldehyde 3-phosphate + acetaldehyde</text>
        <dbReference type="Rhea" id="RHEA:12821"/>
        <dbReference type="ChEBI" id="CHEBI:15343"/>
        <dbReference type="ChEBI" id="CHEBI:59776"/>
        <dbReference type="ChEBI" id="CHEBI:62877"/>
        <dbReference type="EC" id="4.1.2.4"/>
    </reaction>
</comment>
<dbReference type="GO" id="GO:0005737">
    <property type="term" value="C:cytoplasm"/>
    <property type="evidence" value="ECO:0007669"/>
    <property type="project" value="InterPro"/>
</dbReference>
<evidence type="ECO:0000256" key="4">
    <source>
        <dbReference type="ARBA" id="ARBA00023239"/>
    </source>
</evidence>
<reference evidence="8" key="1">
    <citation type="submission" date="2013-12" db="EMBL/GenBank/DDBJ databases">
        <title>The Genome Sequence of Aphanomyces invadans NJM9701.</title>
        <authorList>
            <consortium name="The Broad Institute Genomics Platform"/>
            <person name="Russ C."/>
            <person name="Tyler B."/>
            <person name="van West P."/>
            <person name="Dieguez-Uribeondo J."/>
            <person name="Young S.K."/>
            <person name="Zeng Q."/>
            <person name="Gargeya S."/>
            <person name="Fitzgerald M."/>
            <person name="Abouelleil A."/>
            <person name="Alvarado L."/>
            <person name="Chapman S.B."/>
            <person name="Gainer-Dewar J."/>
            <person name="Goldberg J."/>
            <person name="Griggs A."/>
            <person name="Gujja S."/>
            <person name="Hansen M."/>
            <person name="Howarth C."/>
            <person name="Imamovic A."/>
            <person name="Ireland A."/>
            <person name="Larimer J."/>
            <person name="McCowan C."/>
            <person name="Murphy C."/>
            <person name="Pearson M."/>
            <person name="Poon T.W."/>
            <person name="Priest M."/>
            <person name="Roberts A."/>
            <person name="Saif S."/>
            <person name="Shea T."/>
            <person name="Sykes S."/>
            <person name="Wortman J."/>
            <person name="Nusbaum C."/>
            <person name="Birren B."/>
        </authorList>
    </citation>
    <scope>NUCLEOTIDE SEQUENCE [LARGE SCALE GENOMIC DNA]</scope>
    <source>
        <strain evidence="8">NJM9701</strain>
    </source>
</reference>
<keyword evidence="3" id="KW-0963">Cytoplasm</keyword>
<dbReference type="GO" id="GO:0046386">
    <property type="term" value="P:deoxyribose phosphate catabolic process"/>
    <property type="evidence" value="ECO:0007669"/>
    <property type="project" value="UniProtKB-UniPathway"/>
</dbReference>
<proteinExistence type="inferred from homology"/>
<sequence length="305" mass="32428">MSNKFDDVPMNENTVMKMGSMECKHCKDIVSKSVHLHAQNCPSFDGCLPAGTLATDNSNAVKAESDAIYHPLSRLIDHTFLKADATPDSIVVLCKEAVENGFMSVCVNGMYASYAREVLDTLTRDSLKRSTCPRHVKVCCVVGFPLGASSTAVKAFETTQCLDDGAEEIDMVIAIGKLKAGDHAYVLRDICAVVTVCKAKRALCKVIFETALLTETEIETASHLAIAAGADFIKTSTGFSSRGASIDDVTTMSRIAHPRNVHVKASGGIRTLEDAHKMVAAGATRLGTSGGVAITHGNDVAVGQY</sequence>
<dbReference type="Gene3D" id="3.20.20.70">
    <property type="entry name" value="Aldolase class I"/>
    <property type="match status" value="1"/>
</dbReference>
<dbReference type="InterPro" id="IPR028581">
    <property type="entry name" value="DeoC_typeI"/>
</dbReference>
<evidence type="ECO:0000256" key="3">
    <source>
        <dbReference type="ARBA" id="ARBA00022490"/>
    </source>
</evidence>
<evidence type="ECO:0000256" key="1">
    <source>
        <dbReference type="ARBA" id="ARBA00010936"/>
    </source>
</evidence>
<comment type="similarity">
    <text evidence="1">Belongs to the DeoC/FbaB aldolase family. DeoC type 1 subfamily.</text>
</comment>
<dbReference type="RefSeq" id="XP_008862389.1">
    <property type="nucleotide sequence ID" value="XM_008864167.1"/>
</dbReference>
<dbReference type="FunFam" id="3.20.20.70:FF:000044">
    <property type="entry name" value="Deoxyribose-phosphate aldolase"/>
    <property type="match status" value="1"/>
</dbReference>
<evidence type="ECO:0000256" key="2">
    <source>
        <dbReference type="ARBA" id="ARBA00012515"/>
    </source>
</evidence>
<dbReference type="GO" id="GO:0016052">
    <property type="term" value="P:carbohydrate catabolic process"/>
    <property type="evidence" value="ECO:0007669"/>
    <property type="project" value="TreeGrafter"/>
</dbReference>
<evidence type="ECO:0000313" key="8">
    <source>
        <dbReference type="EMBL" id="ETW08584.1"/>
    </source>
</evidence>
<dbReference type="UniPathway" id="UPA00002">
    <property type="reaction ID" value="UER00468"/>
</dbReference>
<dbReference type="STRING" id="157072.A0A024UQK5"/>
<organism evidence="8">
    <name type="scientific">Aphanomyces invadans</name>
    <dbReference type="NCBI Taxonomy" id="157072"/>
    <lineage>
        <taxon>Eukaryota</taxon>
        <taxon>Sar</taxon>
        <taxon>Stramenopiles</taxon>
        <taxon>Oomycota</taxon>
        <taxon>Saprolegniomycetes</taxon>
        <taxon>Saprolegniales</taxon>
        <taxon>Verrucalvaceae</taxon>
        <taxon>Aphanomyces</taxon>
    </lineage>
</organism>
<dbReference type="EC" id="4.1.2.4" evidence="2"/>
<dbReference type="GO" id="GO:0004139">
    <property type="term" value="F:deoxyribose-phosphate aldolase activity"/>
    <property type="evidence" value="ECO:0007669"/>
    <property type="project" value="UniProtKB-EC"/>
</dbReference>
<dbReference type="EMBL" id="KI913953">
    <property type="protein sequence ID" value="ETW08584.1"/>
    <property type="molecule type" value="Genomic_DNA"/>
</dbReference>
<dbReference type="SUPFAM" id="SSF51569">
    <property type="entry name" value="Aldolase"/>
    <property type="match status" value="1"/>
</dbReference>
<dbReference type="SMART" id="SM01133">
    <property type="entry name" value="DeoC"/>
    <property type="match status" value="1"/>
</dbReference>
<evidence type="ECO:0000256" key="6">
    <source>
        <dbReference type="ARBA" id="ARBA00032755"/>
    </source>
</evidence>
<dbReference type="NCBIfam" id="TIGR00126">
    <property type="entry name" value="deoC"/>
    <property type="match status" value="1"/>
</dbReference>